<dbReference type="EMBL" id="MTCZ01000022">
    <property type="protein sequence ID" value="OWP84704.1"/>
    <property type="molecule type" value="Genomic_DNA"/>
</dbReference>
<dbReference type="Pfam" id="PF13102">
    <property type="entry name" value="Phage_int_SAM_5"/>
    <property type="match status" value="1"/>
</dbReference>
<organism evidence="5 6">
    <name type="scientific">Flavobacterium davisii</name>
    <dbReference type="NCBI Taxonomy" id="2906077"/>
    <lineage>
        <taxon>Bacteria</taxon>
        <taxon>Pseudomonadati</taxon>
        <taxon>Bacteroidota</taxon>
        <taxon>Flavobacteriia</taxon>
        <taxon>Flavobacteriales</taxon>
        <taxon>Flavobacteriaceae</taxon>
        <taxon>Flavobacterium</taxon>
    </lineage>
</organism>
<sequence>MTINYYTVRAVLRTDKIRKNGTCPIYVVLQYNNVTQKFSTSEFIEEKYWDKDKEQGIGKGFGNLNAVIKKKKQNLEDFIRESKSIGRPLSKTDISNFWNGKTETDNEILFSTFYESYCKRHFQTIRKSTQIHYTTLGKKIDDFKPNLMVSEIDYSFMVEFDNYLVETKSGRYNMIKFLKTVLKEAVKLGVLKNESWKGLKNVSPNAREVYLTPAEINKIEICDLSTKKHLELTRCMFLFSCYTGMRYSDVVALKKENYKNGVITLKQVKTGVDLKVPVNIEAKKIICKYWAKRKENENIFPRIENQTVNRYLKKIGEIAELKKTLHFHLARHTFGTTLLNNNVNVFYISKMMGHKKLSQTYAYTGINVNKMKDIMGTVNFQPKTENNKFNRL</sequence>
<gene>
    <name evidence="5" type="ORF">BWK59_04060</name>
</gene>
<dbReference type="RefSeq" id="WP_088391292.1">
    <property type="nucleotide sequence ID" value="NZ_MTCZ01000022.1"/>
</dbReference>
<dbReference type="Proteomes" id="UP000197768">
    <property type="component" value="Unassembled WGS sequence"/>
</dbReference>
<dbReference type="InterPro" id="IPR025269">
    <property type="entry name" value="SAM-like_dom"/>
</dbReference>
<feature type="domain" description="Tyr recombinase" evidence="4">
    <location>
        <begin position="206"/>
        <end position="376"/>
    </location>
</feature>
<evidence type="ECO:0000313" key="5">
    <source>
        <dbReference type="EMBL" id="OWP84704.1"/>
    </source>
</evidence>
<dbReference type="SUPFAM" id="SSF56349">
    <property type="entry name" value="DNA breaking-rejoining enzymes"/>
    <property type="match status" value="1"/>
</dbReference>
<evidence type="ECO:0000259" key="4">
    <source>
        <dbReference type="PROSITE" id="PS51898"/>
    </source>
</evidence>
<comment type="caution">
    <text evidence="5">The sequence shown here is derived from an EMBL/GenBank/DDBJ whole genome shotgun (WGS) entry which is preliminary data.</text>
</comment>
<evidence type="ECO:0000256" key="3">
    <source>
        <dbReference type="ARBA" id="ARBA00023172"/>
    </source>
</evidence>
<dbReference type="InterPro" id="IPR002104">
    <property type="entry name" value="Integrase_catalytic"/>
</dbReference>
<dbReference type="InterPro" id="IPR011010">
    <property type="entry name" value="DNA_brk_join_enz"/>
</dbReference>
<protein>
    <recommendedName>
        <fullName evidence="4">Tyr recombinase domain-containing protein</fullName>
    </recommendedName>
</protein>
<dbReference type="InterPro" id="IPR010998">
    <property type="entry name" value="Integrase_recombinase_N"/>
</dbReference>
<dbReference type="CDD" id="cd01185">
    <property type="entry name" value="INTN1_C_like"/>
    <property type="match status" value="1"/>
</dbReference>
<dbReference type="GO" id="GO:0006310">
    <property type="term" value="P:DNA recombination"/>
    <property type="evidence" value="ECO:0007669"/>
    <property type="project" value="UniProtKB-KW"/>
</dbReference>
<accession>A0A246GK53</accession>
<proteinExistence type="inferred from homology"/>
<dbReference type="Pfam" id="PF00589">
    <property type="entry name" value="Phage_integrase"/>
    <property type="match status" value="1"/>
</dbReference>
<keyword evidence="2" id="KW-0238">DNA-binding</keyword>
<dbReference type="Gene3D" id="1.10.150.130">
    <property type="match status" value="1"/>
</dbReference>
<dbReference type="Gene3D" id="1.10.443.10">
    <property type="entry name" value="Intergrase catalytic core"/>
    <property type="match status" value="1"/>
</dbReference>
<reference evidence="5 6" key="1">
    <citation type="journal article" date="2017" name="Infect. Genet. Evol.">
        <title>Comparative genome analysis of fish pathogen Flavobacterium columnare reveals extensive sequence diversity within the species.</title>
        <authorList>
            <person name="Kayansamruaj P."/>
            <person name="Dong H.T."/>
            <person name="Hirono I."/>
            <person name="Kondo H."/>
            <person name="Senapin S."/>
            <person name="Rodkhum C."/>
        </authorList>
    </citation>
    <scope>NUCLEOTIDE SEQUENCE [LARGE SCALE GENOMIC DNA]</scope>
    <source>
        <strain evidence="5 6">1215</strain>
    </source>
</reference>
<dbReference type="GO" id="GO:0003677">
    <property type="term" value="F:DNA binding"/>
    <property type="evidence" value="ECO:0007669"/>
    <property type="project" value="UniProtKB-KW"/>
</dbReference>
<dbReference type="InterPro" id="IPR050090">
    <property type="entry name" value="Tyrosine_recombinase_XerCD"/>
</dbReference>
<dbReference type="InterPro" id="IPR035386">
    <property type="entry name" value="Arm-DNA-bind_5"/>
</dbReference>
<name>A0A246GK53_9FLAO</name>
<dbReference type="PROSITE" id="PS51898">
    <property type="entry name" value="TYR_RECOMBINASE"/>
    <property type="match status" value="1"/>
</dbReference>
<dbReference type="InterPro" id="IPR013762">
    <property type="entry name" value="Integrase-like_cat_sf"/>
</dbReference>
<evidence type="ECO:0000256" key="1">
    <source>
        <dbReference type="ARBA" id="ARBA00008857"/>
    </source>
</evidence>
<comment type="similarity">
    <text evidence="1">Belongs to the 'phage' integrase family.</text>
</comment>
<dbReference type="GO" id="GO:0015074">
    <property type="term" value="P:DNA integration"/>
    <property type="evidence" value="ECO:0007669"/>
    <property type="project" value="InterPro"/>
</dbReference>
<keyword evidence="3" id="KW-0233">DNA recombination</keyword>
<dbReference type="PANTHER" id="PTHR30349">
    <property type="entry name" value="PHAGE INTEGRASE-RELATED"/>
    <property type="match status" value="1"/>
</dbReference>
<dbReference type="PANTHER" id="PTHR30349:SF64">
    <property type="entry name" value="PROPHAGE INTEGRASE INTD-RELATED"/>
    <property type="match status" value="1"/>
</dbReference>
<dbReference type="AlphaFoldDB" id="A0A246GK53"/>
<dbReference type="Pfam" id="PF17293">
    <property type="entry name" value="Arm-DNA-bind_5"/>
    <property type="match status" value="1"/>
</dbReference>
<evidence type="ECO:0000256" key="2">
    <source>
        <dbReference type="ARBA" id="ARBA00023125"/>
    </source>
</evidence>
<evidence type="ECO:0000313" key="6">
    <source>
        <dbReference type="Proteomes" id="UP000197768"/>
    </source>
</evidence>